<dbReference type="Proteomes" id="UP000549590">
    <property type="component" value="Unassembled WGS sequence"/>
</dbReference>
<gene>
    <name evidence="1" type="ORF">HHE94_07760</name>
</gene>
<dbReference type="PIRSF" id="PIRSF034934">
    <property type="entry name" value="AbiF_AbiD"/>
    <property type="match status" value="1"/>
</dbReference>
<organism evidence="1 2">
    <name type="scientific">Pseudoalteromonas arctica</name>
    <dbReference type="NCBI Taxonomy" id="394751"/>
    <lineage>
        <taxon>Bacteria</taxon>
        <taxon>Pseudomonadati</taxon>
        <taxon>Pseudomonadota</taxon>
        <taxon>Gammaproteobacteria</taxon>
        <taxon>Alteromonadales</taxon>
        <taxon>Pseudoalteromonadaceae</taxon>
        <taxon>Pseudoalteromonas</taxon>
    </lineage>
</organism>
<dbReference type="AlphaFoldDB" id="A0AAP7CLN2"/>
<reference evidence="1 2" key="1">
    <citation type="submission" date="2020-04" db="EMBL/GenBank/DDBJ databases">
        <title>Genome sequencing and assembly of Pseudoalteromonas arctica.</title>
        <authorList>
            <person name="Cook G.M."/>
        </authorList>
    </citation>
    <scope>NUCLEOTIDE SEQUENCE [LARGE SCALE GENOMIC DNA]</scope>
    <source>
        <strain evidence="1 2">NEC-BIFX-2020_001</strain>
    </source>
</reference>
<dbReference type="RefSeq" id="WP_169044168.1">
    <property type="nucleotide sequence ID" value="NZ_JABBYB010000004.1"/>
</dbReference>
<protein>
    <submittedName>
        <fullName evidence="1">Abi family protein</fullName>
    </submittedName>
</protein>
<evidence type="ECO:0000313" key="1">
    <source>
        <dbReference type="EMBL" id="NMP02615.1"/>
    </source>
</evidence>
<accession>A0AAP7CLN2</accession>
<name>A0AAP7CLN2_9GAMM</name>
<dbReference type="InterPro" id="IPR017034">
    <property type="entry name" value="Abi_system_AbiD/AbiF"/>
</dbReference>
<dbReference type="EMBL" id="JABBYB010000004">
    <property type="protein sequence ID" value="NMP02615.1"/>
    <property type="molecule type" value="Genomic_DNA"/>
</dbReference>
<comment type="caution">
    <text evidence="1">The sequence shown here is derived from an EMBL/GenBank/DDBJ whole genome shotgun (WGS) entry which is preliminary data.</text>
</comment>
<proteinExistence type="predicted"/>
<evidence type="ECO:0000313" key="2">
    <source>
        <dbReference type="Proteomes" id="UP000549590"/>
    </source>
</evidence>
<sequence>MQFPKAPITFAQQVDLLEERGLVINDKESAAFYLSHINYYRLGTYWWSFIEDYQNHTFKLSTTFEQVLNLYSFDRELRLLLLDAIERIEVSLRTQWAYHLAKKHGSHAHLDPTAFSSKFNHNDFVSNICAEIQRTSDTNIKKQNYKYNEETPAIWIIAEVMSFGWLSRSYDAIGRRALKNDIADSYKVKETILSSFLHHITTVRNICAHHSRLYNRDFTFTMKLPTNGDSVLLNSFSDTTKQLYNTLVMCAYFMDLISPNHHWKQKLASLIEVYNIDVTEMGFPENWKALPIWNSIKSIKS</sequence>
<dbReference type="InterPro" id="IPR011664">
    <property type="entry name" value="Abi_system_AbiD/AbiF-like"/>
</dbReference>
<dbReference type="Pfam" id="PF07751">
    <property type="entry name" value="Abi_2"/>
    <property type="match status" value="1"/>
</dbReference>